<accession>A0A098LIQ2</accession>
<dbReference type="STRING" id="153721.MYP_4050"/>
<name>A0A098LIQ2_9BACT</name>
<dbReference type="EMBL" id="BBLT01000009">
    <property type="protein sequence ID" value="GAL86820.1"/>
    <property type="molecule type" value="Genomic_DNA"/>
</dbReference>
<dbReference type="eggNOG" id="COG0358">
    <property type="taxonomic scope" value="Bacteria"/>
</dbReference>
<proteinExistence type="predicted"/>
<evidence type="ECO:0000313" key="1">
    <source>
        <dbReference type="EMBL" id="GAL86820.1"/>
    </source>
</evidence>
<keyword evidence="2" id="KW-1185">Reference proteome</keyword>
<organism evidence="1 2">
    <name type="scientific">Sporocytophaga myxococcoides</name>
    <dbReference type="NCBI Taxonomy" id="153721"/>
    <lineage>
        <taxon>Bacteria</taxon>
        <taxon>Pseudomonadati</taxon>
        <taxon>Bacteroidota</taxon>
        <taxon>Cytophagia</taxon>
        <taxon>Cytophagales</taxon>
        <taxon>Cytophagaceae</taxon>
        <taxon>Sporocytophaga</taxon>
    </lineage>
</organism>
<evidence type="ECO:0000313" key="2">
    <source>
        <dbReference type="Proteomes" id="UP000030185"/>
    </source>
</evidence>
<protein>
    <submittedName>
        <fullName evidence="1">Uncharacterized protein</fullName>
    </submittedName>
</protein>
<sequence length="467" mass="55677">MKIFWRYDDNGKIILERWKIKRLLEQEFKTNENNRSELLREKRKNILTIADRTEVISFILSIVESFPPIIKKFPNGKELTKEDLEEEVLKGLNSYFSNDFLSTLKSQKLQLFKDPIDKCCLPFLGKVVVTTMDTIEEIEYKNFESTFWDKQIIKKEYCKIEYKENDAVFYKFCYKICNNDTKRLSSLMTLLGYLMHTYKDPSKAFAVIFTDQEISDNDEAQGGVGKSILGRALSYVRRVSYFDGRNQRVKDINAFSGFERYTEIYLMEDMNKNFNFDSMIQVITGILPLKKLWENVDNISFKESGKFCMTCNYIPTGSGGYSEERRQEYFEVGNYFGKNKTPLSEFGHRLFDEWDDEEWNKFYAFMIECVQLYLRHGIISAKKINVVAKQIIQRTNLDFYNYFHPRFTEGQKVWDKESELKNFVKLYPDYRRISARQFTSWIFQYLRLNNIDYTQEPADLRKRIIIL</sequence>
<dbReference type="Proteomes" id="UP000030185">
    <property type="component" value="Unassembled WGS sequence"/>
</dbReference>
<gene>
    <name evidence="1" type="ORF">MYP_4050</name>
</gene>
<reference evidence="1 2" key="1">
    <citation type="submission" date="2014-09" db="EMBL/GenBank/DDBJ databases">
        <title>Sporocytophaga myxococcoides PG-01 genome sequencing.</title>
        <authorList>
            <person name="Liu L."/>
            <person name="Gao P.J."/>
            <person name="Chen G.J."/>
            <person name="Wang L.S."/>
        </authorList>
    </citation>
    <scope>NUCLEOTIDE SEQUENCE [LARGE SCALE GENOMIC DNA]</scope>
    <source>
        <strain evidence="1 2">PG-01</strain>
    </source>
</reference>
<comment type="caution">
    <text evidence="1">The sequence shown here is derived from an EMBL/GenBank/DDBJ whole genome shotgun (WGS) entry which is preliminary data.</text>
</comment>
<dbReference type="AlphaFoldDB" id="A0A098LIQ2"/>